<gene>
    <name evidence="10" type="ORF">PgNI_00239</name>
</gene>
<feature type="active site" evidence="6">
    <location>
        <position position="193"/>
    </location>
</feature>
<dbReference type="InterPro" id="IPR025532">
    <property type="entry name" value="G6P_1-epimerase"/>
</dbReference>
<name>A0A6P8BLI7_PYRGI</name>
<dbReference type="CDD" id="cd09020">
    <property type="entry name" value="D-hex-6-P-epi_like"/>
    <property type="match status" value="1"/>
</dbReference>
<dbReference type="InterPro" id="IPR014718">
    <property type="entry name" value="GH-type_carb-bd"/>
</dbReference>
<dbReference type="Pfam" id="PF01263">
    <property type="entry name" value="Aldose_epim"/>
    <property type="match status" value="1"/>
</dbReference>
<dbReference type="GO" id="GO:0005737">
    <property type="term" value="C:cytoplasm"/>
    <property type="evidence" value="ECO:0007669"/>
    <property type="project" value="TreeGrafter"/>
</dbReference>
<comment type="similarity">
    <text evidence="2 5">Belongs to the glucose-6-phosphate 1-epimerase family.</text>
</comment>
<feature type="binding site" evidence="7">
    <location>
        <position position="101"/>
    </location>
    <ligand>
        <name>substrate</name>
    </ligand>
</feature>
<keyword evidence="9" id="KW-1185">Reference proteome</keyword>
<evidence type="ECO:0000256" key="2">
    <source>
        <dbReference type="ARBA" id="ARBA00005866"/>
    </source>
</evidence>
<reference evidence="10" key="1">
    <citation type="journal article" date="2019" name="Mol. Biol. Evol.">
        <title>Blast fungal genomes show frequent chromosomal changes, gene gains and losses, and effector gene turnover.</title>
        <authorList>
            <person name="Gomez Luciano L.B."/>
            <person name="Jason Tsai I."/>
            <person name="Chuma I."/>
            <person name="Tosa Y."/>
            <person name="Chen Y.H."/>
            <person name="Li J.Y."/>
            <person name="Li M.Y."/>
            <person name="Jade Lu M.Y."/>
            <person name="Nakayashiki H."/>
            <person name="Li W.H."/>
        </authorList>
    </citation>
    <scope>NUCLEOTIDE SEQUENCE</scope>
    <source>
        <strain evidence="10">NI907</strain>
    </source>
</reference>
<evidence type="ECO:0000256" key="5">
    <source>
        <dbReference type="PIRNR" id="PIRNR016020"/>
    </source>
</evidence>
<comment type="function">
    <text evidence="5">Catalyzes the interconversion between the alpha and beta anomers from at least three hexose 6-phosphate sugars (Glc6P, Gal6P, and Man6P).</text>
</comment>
<dbReference type="PIRSF" id="PIRSF016020">
    <property type="entry name" value="PHexose_mutarotase"/>
    <property type="match status" value="1"/>
</dbReference>
<dbReference type="EC" id="5.1.3.15" evidence="3 5"/>
<evidence type="ECO:0000256" key="3">
    <source>
        <dbReference type="ARBA" id="ARBA00012083"/>
    </source>
</evidence>
<protein>
    <recommendedName>
        <fullName evidence="3 5">Glucose-6-phosphate 1-epimerase</fullName>
        <ecNumber evidence="3 5">5.1.3.15</ecNumber>
    </recommendedName>
</protein>
<dbReference type="PANTHER" id="PTHR11122">
    <property type="entry name" value="APOSPORY-ASSOCIATED PROTEIN C-RELATED"/>
    <property type="match status" value="1"/>
</dbReference>
<dbReference type="SUPFAM" id="SSF74650">
    <property type="entry name" value="Galactose mutarotase-like"/>
    <property type="match status" value="1"/>
</dbReference>
<evidence type="ECO:0000313" key="10">
    <source>
        <dbReference type="RefSeq" id="XP_030987894.1"/>
    </source>
</evidence>
<evidence type="ECO:0000256" key="1">
    <source>
        <dbReference type="ARBA" id="ARBA00001096"/>
    </source>
</evidence>
<dbReference type="GO" id="GO:0030246">
    <property type="term" value="F:carbohydrate binding"/>
    <property type="evidence" value="ECO:0007669"/>
    <property type="project" value="UniProtKB-UniRule"/>
</dbReference>
<keyword evidence="4 5" id="KW-0413">Isomerase</keyword>
<feature type="active site" evidence="6">
    <location>
        <position position="301"/>
    </location>
</feature>
<dbReference type="PANTHER" id="PTHR11122:SF13">
    <property type="entry name" value="GLUCOSE-6-PHOSPHATE 1-EPIMERASE"/>
    <property type="match status" value="1"/>
</dbReference>
<dbReference type="InterPro" id="IPR011013">
    <property type="entry name" value="Gal_mutarotase_sf_dom"/>
</dbReference>
<sequence>MVDRPNKPSALASTPGLPPQAQVSITHDKSRVEAVLPTGESVEVLLYGATVLSWKKNGQEKLWLSEGAKLDGSKAVRGGIPLVFPVFGTAPDHAATSTLPQHGFARTSTWEFLGKSTSESAGEGDGAPRSMADLSVKLDFGLSSANLDEKTRALWPHPFGLLYSVTLDRDALTTSLIVTNEGDKPIEVQVLLHTYLRVKDINNVTIEGLENASYVDKVDNASTKTQDAAPLVIKGETDRIYTPVGGPRAPVTVHEGGQKTFEVVRDGNLDDVVVWNPWTEKANSIGDFEPKDGFNNMLCIEPGAVRAWQTLEAGDALEGAQTIRAW</sequence>
<evidence type="ECO:0000256" key="6">
    <source>
        <dbReference type="PIRSR" id="PIRSR016020-1"/>
    </source>
</evidence>
<dbReference type="Proteomes" id="UP000515153">
    <property type="component" value="Unplaced"/>
</dbReference>
<dbReference type="InterPro" id="IPR008183">
    <property type="entry name" value="Aldose_1/G6P_1-epimerase"/>
</dbReference>
<evidence type="ECO:0000256" key="7">
    <source>
        <dbReference type="PIRSR" id="PIRSR016020-2"/>
    </source>
</evidence>
<feature type="binding site" evidence="7">
    <location>
        <position position="77"/>
    </location>
    <ligand>
        <name>substrate</name>
    </ligand>
</feature>
<dbReference type="AlphaFoldDB" id="A0A6P8BLI7"/>
<evidence type="ECO:0000313" key="9">
    <source>
        <dbReference type="Proteomes" id="UP000515153"/>
    </source>
</evidence>
<accession>A0A6P8BLI7</accession>
<feature type="binding site" evidence="7">
    <location>
        <position position="106"/>
    </location>
    <ligand>
        <name>substrate</name>
    </ligand>
</feature>
<dbReference type="GO" id="GO:0047938">
    <property type="term" value="F:glucose-6-phosphate 1-epimerase activity"/>
    <property type="evidence" value="ECO:0007669"/>
    <property type="project" value="UniProtKB-UniRule"/>
</dbReference>
<reference evidence="10" key="2">
    <citation type="submission" date="2019-10" db="EMBL/GenBank/DDBJ databases">
        <authorList>
            <consortium name="NCBI Genome Project"/>
        </authorList>
    </citation>
    <scope>NUCLEOTIDE SEQUENCE</scope>
    <source>
        <strain evidence="10">NI907</strain>
    </source>
</reference>
<proteinExistence type="inferred from homology"/>
<organism evidence="9 10">
    <name type="scientific">Pyricularia grisea</name>
    <name type="common">Crabgrass-specific blast fungus</name>
    <name type="synonym">Magnaporthe grisea</name>
    <dbReference type="NCBI Taxonomy" id="148305"/>
    <lineage>
        <taxon>Eukaryota</taxon>
        <taxon>Fungi</taxon>
        <taxon>Dikarya</taxon>
        <taxon>Ascomycota</taxon>
        <taxon>Pezizomycotina</taxon>
        <taxon>Sordariomycetes</taxon>
        <taxon>Sordariomycetidae</taxon>
        <taxon>Magnaporthales</taxon>
        <taxon>Pyriculariaceae</taxon>
        <taxon>Pyricularia</taxon>
    </lineage>
</organism>
<dbReference type="Gene3D" id="2.70.98.10">
    <property type="match status" value="1"/>
</dbReference>
<reference evidence="10" key="3">
    <citation type="submission" date="2025-08" db="UniProtKB">
        <authorList>
            <consortium name="RefSeq"/>
        </authorList>
    </citation>
    <scope>IDENTIFICATION</scope>
    <source>
        <strain evidence="10">NI907</strain>
    </source>
</reference>
<dbReference type="KEGG" id="pgri:PgNI_00239"/>
<comment type="catalytic activity">
    <reaction evidence="1">
        <text>alpha-D-glucose 6-phosphate = beta-D-glucose 6-phosphate</text>
        <dbReference type="Rhea" id="RHEA:16249"/>
        <dbReference type="ChEBI" id="CHEBI:58225"/>
        <dbReference type="ChEBI" id="CHEBI:58247"/>
        <dbReference type="EC" id="5.1.3.15"/>
    </reaction>
</comment>
<dbReference type="RefSeq" id="XP_030987894.1">
    <property type="nucleotide sequence ID" value="XM_031120321.1"/>
</dbReference>
<evidence type="ECO:0000256" key="8">
    <source>
        <dbReference type="SAM" id="MobiDB-lite"/>
    </source>
</evidence>
<dbReference type="GeneID" id="41955235"/>
<feature type="region of interest" description="Disordered" evidence="8">
    <location>
        <begin position="1"/>
        <end position="22"/>
    </location>
</feature>
<dbReference type="OrthoDB" id="1659429at2759"/>
<dbReference type="GO" id="GO:0005975">
    <property type="term" value="P:carbohydrate metabolic process"/>
    <property type="evidence" value="ECO:0007669"/>
    <property type="project" value="InterPro"/>
</dbReference>
<evidence type="ECO:0000256" key="4">
    <source>
        <dbReference type="ARBA" id="ARBA00023235"/>
    </source>
</evidence>